<comment type="catalytic activity">
    <reaction evidence="1 10">
        <text>a fatty acyl-[ACP] + phosphate = an acyl phosphate + holo-[ACP]</text>
        <dbReference type="Rhea" id="RHEA:42292"/>
        <dbReference type="Rhea" id="RHEA-COMP:9685"/>
        <dbReference type="Rhea" id="RHEA-COMP:14125"/>
        <dbReference type="ChEBI" id="CHEBI:43474"/>
        <dbReference type="ChEBI" id="CHEBI:59918"/>
        <dbReference type="ChEBI" id="CHEBI:64479"/>
        <dbReference type="ChEBI" id="CHEBI:138651"/>
        <dbReference type="EC" id="2.3.1.274"/>
    </reaction>
</comment>
<dbReference type="Gene3D" id="3.40.718.10">
    <property type="entry name" value="Isopropylmalate Dehydrogenase"/>
    <property type="match status" value="1"/>
</dbReference>
<organism evidence="11 12">
    <name type="scientific">Piscibacillus salipiscarius</name>
    <dbReference type="NCBI Taxonomy" id="299480"/>
    <lineage>
        <taxon>Bacteria</taxon>
        <taxon>Bacillati</taxon>
        <taxon>Bacillota</taxon>
        <taxon>Bacilli</taxon>
        <taxon>Bacillales</taxon>
        <taxon>Bacillaceae</taxon>
        <taxon>Piscibacillus</taxon>
    </lineage>
</organism>
<evidence type="ECO:0000256" key="6">
    <source>
        <dbReference type="ARBA" id="ARBA00023209"/>
    </source>
</evidence>
<keyword evidence="2 10" id="KW-0963">Cytoplasm</keyword>
<comment type="subcellular location">
    <subcellularLocation>
        <location evidence="10">Cytoplasm</location>
    </subcellularLocation>
    <text evidence="10">Associated with the membrane possibly through PlsY.</text>
</comment>
<comment type="pathway">
    <text evidence="10">Lipid metabolism; phospholipid metabolism.</text>
</comment>
<protein>
    <recommendedName>
        <fullName evidence="8 10">Phosphate acyltransferase</fullName>
        <ecNumber evidence="8 10">2.3.1.274</ecNumber>
    </recommendedName>
    <alternativeName>
        <fullName evidence="10">Acyl-ACP phosphotransacylase</fullName>
    </alternativeName>
    <alternativeName>
        <fullName evidence="10">Acyl-[acyl-carrier-protein]--phosphate acyltransferase</fullName>
    </alternativeName>
    <alternativeName>
        <fullName evidence="10">Phosphate-acyl-ACP acyltransferase</fullName>
    </alternativeName>
</protein>
<evidence type="ECO:0000256" key="3">
    <source>
        <dbReference type="ARBA" id="ARBA00022516"/>
    </source>
</evidence>
<comment type="subunit">
    <text evidence="9 10">Homodimer. Probably interacts with PlsY.</text>
</comment>
<dbReference type="EC" id="2.3.1.274" evidence="8 10"/>
<evidence type="ECO:0000256" key="9">
    <source>
        <dbReference type="ARBA" id="ARBA00046608"/>
    </source>
</evidence>
<dbReference type="HAMAP" id="MF_00019">
    <property type="entry name" value="PlsX"/>
    <property type="match status" value="1"/>
</dbReference>
<dbReference type="Pfam" id="PF02504">
    <property type="entry name" value="FA_synthesis"/>
    <property type="match status" value="1"/>
</dbReference>
<dbReference type="PANTHER" id="PTHR30100:SF1">
    <property type="entry name" value="PHOSPHATE ACYLTRANSFERASE"/>
    <property type="match status" value="1"/>
</dbReference>
<comment type="function">
    <text evidence="10">Catalyzes the reversible formation of acyl-phosphate (acyl-PO(4)) from acyl-[acyl-carrier-protein] (acyl-ACP). This enzyme utilizes acyl-ACP as fatty acyl donor, but not acyl-CoA.</text>
</comment>
<evidence type="ECO:0000256" key="7">
    <source>
        <dbReference type="ARBA" id="ARBA00023264"/>
    </source>
</evidence>
<comment type="similarity">
    <text evidence="10">Belongs to the PlsX family.</text>
</comment>
<comment type="caution">
    <text evidence="11">The sequence shown here is derived from an EMBL/GenBank/DDBJ whole genome shotgun (WGS) entry which is preliminary data.</text>
</comment>
<sequence>MRIAIDAMGGDHAPEAAVKGALLAVEHYSDLEITLYGDEEQIKPYLDPKHSKIHIHHTMEKVENTDEPARVVRKKKNASMVLMAEAVKNNEADACISAGNTGALMSTGLFKVGRIKGIDRPALSPTLPTIDGKGFLLLDVGANVEAKPNHLMQYAIMGSIYVEKVRGIKNPKVGLLNVGTEDQKGSELVKEAFQLMQSAPVNFVGNVEARDLLEGVADVVVTDGFSGNIALKSIEGTALNMFSMIKDTFMKNAKTKLAAALVKSDLKGIKDQLDYSEYGGAGLFGLAAPVIKAHGSSNDRAIFNAIKQTYHLVEANVVGLIGEEVRQLQQREGS</sequence>
<keyword evidence="4 10" id="KW-0808">Transferase</keyword>
<evidence type="ECO:0000256" key="10">
    <source>
        <dbReference type="HAMAP-Rule" id="MF_00019"/>
    </source>
</evidence>
<keyword evidence="12" id="KW-1185">Reference proteome</keyword>
<evidence type="ECO:0000256" key="1">
    <source>
        <dbReference type="ARBA" id="ARBA00001232"/>
    </source>
</evidence>
<evidence type="ECO:0000256" key="2">
    <source>
        <dbReference type="ARBA" id="ARBA00022490"/>
    </source>
</evidence>
<dbReference type="PANTHER" id="PTHR30100">
    <property type="entry name" value="FATTY ACID/PHOSPHOLIPID SYNTHESIS PROTEIN PLSX"/>
    <property type="match status" value="1"/>
</dbReference>
<keyword evidence="5 10" id="KW-0443">Lipid metabolism</keyword>
<keyword evidence="6 10" id="KW-0594">Phospholipid biosynthesis</keyword>
<evidence type="ECO:0000256" key="4">
    <source>
        <dbReference type="ARBA" id="ARBA00022679"/>
    </source>
</evidence>
<keyword evidence="11" id="KW-0012">Acyltransferase</keyword>
<keyword evidence="7 10" id="KW-1208">Phospholipid metabolism</keyword>
<dbReference type="InterPro" id="IPR003664">
    <property type="entry name" value="FA_synthesis"/>
</dbReference>
<dbReference type="RefSeq" id="WP_377327886.1">
    <property type="nucleotide sequence ID" value="NZ_JBHUMZ010000016.1"/>
</dbReference>
<name>A0ABW5Q8E8_9BACI</name>
<evidence type="ECO:0000256" key="8">
    <source>
        <dbReference type="ARBA" id="ARBA00024069"/>
    </source>
</evidence>
<proteinExistence type="inferred from homology"/>
<dbReference type="NCBIfam" id="TIGR00182">
    <property type="entry name" value="plsX"/>
    <property type="match status" value="1"/>
</dbReference>
<evidence type="ECO:0000313" key="11">
    <source>
        <dbReference type="EMBL" id="MFD2638239.1"/>
    </source>
</evidence>
<dbReference type="SUPFAM" id="SSF53659">
    <property type="entry name" value="Isocitrate/Isopropylmalate dehydrogenase-like"/>
    <property type="match status" value="1"/>
</dbReference>
<dbReference type="EMBL" id="JBHUMZ010000016">
    <property type="protein sequence ID" value="MFD2638239.1"/>
    <property type="molecule type" value="Genomic_DNA"/>
</dbReference>
<accession>A0ABW5Q8E8</accession>
<dbReference type="PIRSF" id="PIRSF002465">
    <property type="entry name" value="Phsphlp_syn_PlsX"/>
    <property type="match status" value="1"/>
</dbReference>
<reference evidence="12" key="1">
    <citation type="journal article" date="2019" name="Int. J. Syst. Evol. Microbiol.">
        <title>The Global Catalogue of Microorganisms (GCM) 10K type strain sequencing project: providing services to taxonomists for standard genome sequencing and annotation.</title>
        <authorList>
            <consortium name="The Broad Institute Genomics Platform"/>
            <consortium name="The Broad Institute Genome Sequencing Center for Infectious Disease"/>
            <person name="Wu L."/>
            <person name="Ma J."/>
        </authorList>
    </citation>
    <scope>NUCLEOTIDE SEQUENCE [LARGE SCALE GENOMIC DNA]</scope>
    <source>
        <strain evidence="12">TISTR 1571</strain>
    </source>
</reference>
<keyword evidence="3 10" id="KW-0444">Lipid biosynthesis</keyword>
<dbReference type="InterPro" id="IPR012281">
    <property type="entry name" value="Phospholipid_synth_PlsX-like"/>
</dbReference>
<dbReference type="Proteomes" id="UP001597452">
    <property type="component" value="Unassembled WGS sequence"/>
</dbReference>
<evidence type="ECO:0000313" key="12">
    <source>
        <dbReference type="Proteomes" id="UP001597452"/>
    </source>
</evidence>
<dbReference type="GO" id="GO:0043811">
    <property type="term" value="F:phosphate:acyl-[acyl carrier protein] acyltransferase activity"/>
    <property type="evidence" value="ECO:0007669"/>
    <property type="project" value="UniProtKB-EC"/>
</dbReference>
<evidence type="ECO:0000256" key="5">
    <source>
        <dbReference type="ARBA" id="ARBA00023098"/>
    </source>
</evidence>
<gene>
    <name evidence="10 11" type="primary">plsX</name>
    <name evidence="11" type="ORF">ACFSW4_05140</name>
</gene>